<evidence type="ECO:0000256" key="4">
    <source>
        <dbReference type="ARBA" id="ARBA00022989"/>
    </source>
</evidence>
<dbReference type="STRING" id="1123014.SAMN02745746_01340"/>
<sequence>MDTTFAILIVLIFIAVVFLLEGAYLTWNTYKGPEATRIERRLQAMSAGAHHSESMNLMKERLLSDTKIVQRFLLGIPRAHQLDRILLQSGLKLKVGTFLGLTLACGLATFFLLQLLPLPLLVNVLIGLAGATIPWMVVMRFRHKRLVKFEEQLPDAIDLMCRALRAGHALPQSLKMIGDEMSDPIAGEFRTTFDEVNYGFSLQEAMMNLATRIPSTDLRYMVIAVLIQRETGGNLAELLGNISALIRARLKLYGTIRVLAAEGKLSAWILTILPFAVALIIHLLNPDFMKVLWEDQTGLMMVVGIGGMMLAGIVWMRKIIKIQV</sequence>
<keyword evidence="5 6" id="KW-0472">Membrane</keyword>
<feature type="transmembrane region" description="Helical" evidence="6">
    <location>
        <begin position="265"/>
        <end position="284"/>
    </location>
</feature>
<dbReference type="PANTHER" id="PTHR35007">
    <property type="entry name" value="INTEGRAL MEMBRANE PROTEIN-RELATED"/>
    <property type="match status" value="1"/>
</dbReference>
<dbReference type="InterPro" id="IPR042094">
    <property type="entry name" value="T2SS_GspF_sf"/>
</dbReference>
<dbReference type="GO" id="GO:0005886">
    <property type="term" value="C:plasma membrane"/>
    <property type="evidence" value="ECO:0007669"/>
    <property type="project" value="UniProtKB-SubCell"/>
</dbReference>
<evidence type="ECO:0000259" key="7">
    <source>
        <dbReference type="Pfam" id="PF00482"/>
    </source>
</evidence>
<keyword evidence="2" id="KW-1003">Cell membrane</keyword>
<dbReference type="EMBL" id="FXAG01000005">
    <property type="protein sequence ID" value="SMF10812.1"/>
    <property type="molecule type" value="Genomic_DNA"/>
</dbReference>
<proteinExistence type="predicted"/>
<dbReference type="PANTHER" id="PTHR35007:SF1">
    <property type="entry name" value="PILUS ASSEMBLY PROTEIN"/>
    <property type="match status" value="1"/>
</dbReference>
<feature type="transmembrane region" description="Helical" evidence="6">
    <location>
        <begin position="296"/>
        <end position="316"/>
    </location>
</feature>
<organism evidence="8 9">
    <name type="scientific">Pseudogulbenkiania subflava DSM 22618</name>
    <dbReference type="NCBI Taxonomy" id="1123014"/>
    <lineage>
        <taxon>Bacteria</taxon>
        <taxon>Pseudomonadati</taxon>
        <taxon>Pseudomonadota</taxon>
        <taxon>Betaproteobacteria</taxon>
        <taxon>Neisseriales</taxon>
        <taxon>Chromobacteriaceae</taxon>
        <taxon>Pseudogulbenkiania</taxon>
    </lineage>
</organism>
<keyword evidence="4 6" id="KW-1133">Transmembrane helix</keyword>
<dbReference type="Proteomes" id="UP000192920">
    <property type="component" value="Unassembled WGS sequence"/>
</dbReference>
<feature type="domain" description="Type II secretion system protein GspF" evidence="7">
    <location>
        <begin position="157"/>
        <end position="281"/>
    </location>
</feature>
<keyword evidence="3 6" id="KW-0812">Transmembrane</keyword>
<evidence type="ECO:0000313" key="9">
    <source>
        <dbReference type="Proteomes" id="UP000192920"/>
    </source>
</evidence>
<dbReference type="InterPro" id="IPR018076">
    <property type="entry name" value="T2SS_GspF_dom"/>
</dbReference>
<evidence type="ECO:0000256" key="1">
    <source>
        <dbReference type="ARBA" id="ARBA00004651"/>
    </source>
</evidence>
<keyword evidence="9" id="KW-1185">Reference proteome</keyword>
<evidence type="ECO:0000256" key="5">
    <source>
        <dbReference type="ARBA" id="ARBA00023136"/>
    </source>
</evidence>
<feature type="transmembrane region" description="Helical" evidence="6">
    <location>
        <begin position="6"/>
        <end position="27"/>
    </location>
</feature>
<feature type="transmembrane region" description="Helical" evidence="6">
    <location>
        <begin position="120"/>
        <end position="138"/>
    </location>
</feature>
<name>A0A1Y6BM50_9NEIS</name>
<accession>A0A1Y6BM50</accession>
<comment type="subcellular location">
    <subcellularLocation>
        <location evidence="1">Cell membrane</location>
        <topology evidence="1">Multi-pass membrane protein</topology>
    </subcellularLocation>
</comment>
<evidence type="ECO:0000256" key="3">
    <source>
        <dbReference type="ARBA" id="ARBA00022692"/>
    </source>
</evidence>
<reference evidence="9" key="1">
    <citation type="submission" date="2017-04" db="EMBL/GenBank/DDBJ databases">
        <authorList>
            <person name="Varghese N."/>
            <person name="Submissions S."/>
        </authorList>
    </citation>
    <scope>NUCLEOTIDE SEQUENCE [LARGE SCALE GENOMIC DNA]</scope>
    <source>
        <strain evidence="9">DSM 22618</strain>
    </source>
</reference>
<dbReference type="RefSeq" id="WP_085275651.1">
    <property type="nucleotide sequence ID" value="NZ_FXAG01000005.1"/>
</dbReference>
<evidence type="ECO:0000256" key="6">
    <source>
        <dbReference type="SAM" id="Phobius"/>
    </source>
</evidence>
<dbReference type="Pfam" id="PF00482">
    <property type="entry name" value="T2SSF"/>
    <property type="match status" value="1"/>
</dbReference>
<evidence type="ECO:0000256" key="2">
    <source>
        <dbReference type="ARBA" id="ARBA00022475"/>
    </source>
</evidence>
<dbReference type="AlphaFoldDB" id="A0A1Y6BM50"/>
<gene>
    <name evidence="8" type="ORF">SAMN02745746_01340</name>
</gene>
<protein>
    <submittedName>
        <fullName evidence="8">Tight adherence protein B</fullName>
    </submittedName>
</protein>
<dbReference type="Gene3D" id="1.20.81.30">
    <property type="entry name" value="Type II secretion system (T2SS), domain F"/>
    <property type="match status" value="1"/>
</dbReference>
<feature type="transmembrane region" description="Helical" evidence="6">
    <location>
        <begin position="95"/>
        <end position="114"/>
    </location>
</feature>
<evidence type="ECO:0000313" key="8">
    <source>
        <dbReference type="EMBL" id="SMF10812.1"/>
    </source>
</evidence>